<dbReference type="AlphaFoldDB" id="A0A482WM02"/>
<dbReference type="GO" id="GO:0005506">
    <property type="term" value="F:iron ion binding"/>
    <property type="evidence" value="ECO:0007669"/>
    <property type="project" value="InterPro"/>
</dbReference>
<evidence type="ECO:0000256" key="2">
    <source>
        <dbReference type="ARBA" id="ARBA00004174"/>
    </source>
</evidence>
<dbReference type="SUPFAM" id="SSF48264">
    <property type="entry name" value="Cytochrome P450"/>
    <property type="match status" value="1"/>
</dbReference>
<dbReference type="GO" id="GO:0005789">
    <property type="term" value="C:endoplasmic reticulum membrane"/>
    <property type="evidence" value="ECO:0007669"/>
    <property type="project" value="UniProtKB-SubCell"/>
</dbReference>
<keyword evidence="14" id="KW-1185">Reference proteome</keyword>
<reference evidence="13 14" key="1">
    <citation type="journal article" date="2017" name="Gigascience">
        <title>Genome sequence of the small brown planthopper, Laodelphax striatellus.</title>
        <authorList>
            <person name="Zhu J."/>
            <person name="Jiang F."/>
            <person name="Wang X."/>
            <person name="Yang P."/>
            <person name="Bao Y."/>
            <person name="Zhao W."/>
            <person name="Wang W."/>
            <person name="Lu H."/>
            <person name="Wang Q."/>
            <person name="Cui N."/>
            <person name="Li J."/>
            <person name="Chen X."/>
            <person name="Luo L."/>
            <person name="Yu J."/>
            <person name="Kang L."/>
            <person name="Cui F."/>
        </authorList>
    </citation>
    <scope>NUCLEOTIDE SEQUENCE [LARGE SCALE GENOMIC DNA]</scope>
    <source>
        <strain evidence="13">Lst14</strain>
    </source>
</reference>
<evidence type="ECO:0000256" key="4">
    <source>
        <dbReference type="ARBA" id="ARBA00010617"/>
    </source>
</evidence>
<evidence type="ECO:0000256" key="11">
    <source>
        <dbReference type="ARBA" id="ARBA00023033"/>
    </source>
</evidence>
<evidence type="ECO:0000313" key="13">
    <source>
        <dbReference type="EMBL" id="RZF34211.1"/>
    </source>
</evidence>
<keyword evidence="5" id="KW-0349">Heme</keyword>
<evidence type="ECO:0000256" key="10">
    <source>
        <dbReference type="ARBA" id="ARBA00023004"/>
    </source>
</evidence>
<proteinExistence type="inferred from homology"/>
<dbReference type="GO" id="GO:0004497">
    <property type="term" value="F:monooxygenase activity"/>
    <property type="evidence" value="ECO:0007669"/>
    <property type="project" value="UniProtKB-KW"/>
</dbReference>
<evidence type="ECO:0000313" key="14">
    <source>
        <dbReference type="Proteomes" id="UP000291343"/>
    </source>
</evidence>
<evidence type="ECO:0000256" key="5">
    <source>
        <dbReference type="ARBA" id="ARBA00022617"/>
    </source>
</evidence>
<gene>
    <name evidence="13" type="ORF">LSTR_LSTR015901</name>
</gene>
<accession>A0A482WM02</accession>
<name>A0A482WM02_LAOST</name>
<dbReference type="Gene3D" id="1.10.630.10">
    <property type="entry name" value="Cytochrome P450"/>
    <property type="match status" value="1"/>
</dbReference>
<dbReference type="InterPro" id="IPR036396">
    <property type="entry name" value="Cyt_P450_sf"/>
</dbReference>
<dbReference type="GO" id="GO:0016705">
    <property type="term" value="F:oxidoreductase activity, acting on paired donors, with incorporation or reduction of molecular oxygen"/>
    <property type="evidence" value="ECO:0007669"/>
    <property type="project" value="InterPro"/>
</dbReference>
<dbReference type="Pfam" id="PF00067">
    <property type="entry name" value="p450"/>
    <property type="match status" value="1"/>
</dbReference>
<evidence type="ECO:0008006" key="15">
    <source>
        <dbReference type="Google" id="ProtNLM"/>
    </source>
</evidence>
<dbReference type="PANTHER" id="PTHR24292">
    <property type="entry name" value="CYTOCHROME P450"/>
    <property type="match status" value="1"/>
</dbReference>
<dbReference type="InterPro" id="IPR050476">
    <property type="entry name" value="Insect_CytP450_Detox"/>
</dbReference>
<dbReference type="InterPro" id="IPR001128">
    <property type="entry name" value="Cyt_P450"/>
</dbReference>
<evidence type="ECO:0000256" key="1">
    <source>
        <dbReference type="ARBA" id="ARBA00001971"/>
    </source>
</evidence>
<dbReference type="STRING" id="195883.A0A482WM02"/>
<comment type="cofactor">
    <cofactor evidence="1">
        <name>heme</name>
        <dbReference type="ChEBI" id="CHEBI:30413"/>
    </cofactor>
</comment>
<evidence type="ECO:0000256" key="9">
    <source>
        <dbReference type="ARBA" id="ARBA00023002"/>
    </source>
</evidence>
<comment type="similarity">
    <text evidence="4">Belongs to the cytochrome P450 family.</text>
</comment>
<keyword evidence="10" id="KW-0408">Iron</keyword>
<protein>
    <recommendedName>
        <fullName evidence="15">Cytochrome P450</fullName>
    </recommendedName>
</protein>
<comment type="subcellular location">
    <subcellularLocation>
        <location evidence="3">Endoplasmic reticulum membrane</location>
        <topology evidence="3">Peripheral membrane protein</topology>
    </subcellularLocation>
    <subcellularLocation>
        <location evidence="2">Microsome membrane</location>
        <topology evidence="2">Peripheral membrane protein</topology>
    </subcellularLocation>
</comment>
<keyword evidence="9" id="KW-0560">Oxidoreductase</keyword>
<sequence length="109" mass="12291">MFSTTRLSIDCAGGLTVEEIAAQTFVFILAGHETSSSTIAFCLHELALNNRIQQQLLSEIDSAGCSIEHITFDEIQNLEYLDAVIQGKLSNNLFHFNYVIFLFYDEHNE</sequence>
<keyword evidence="6" id="KW-0479">Metal-binding</keyword>
<keyword evidence="11" id="KW-0503">Monooxygenase</keyword>
<evidence type="ECO:0000256" key="7">
    <source>
        <dbReference type="ARBA" id="ARBA00022824"/>
    </source>
</evidence>
<evidence type="ECO:0000256" key="3">
    <source>
        <dbReference type="ARBA" id="ARBA00004406"/>
    </source>
</evidence>
<organism evidence="13 14">
    <name type="scientific">Laodelphax striatellus</name>
    <name type="common">Small brown planthopper</name>
    <name type="synonym">Delphax striatella</name>
    <dbReference type="NCBI Taxonomy" id="195883"/>
    <lineage>
        <taxon>Eukaryota</taxon>
        <taxon>Metazoa</taxon>
        <taxon>Ecdysozoa</taxon>
        <taxon>Arthropoda</taxon>
        <taxon>Hexapoda</taxon>
        <taxon>Insecta</taxon>
        <taxon>Pterygota</taxon>
        <taxon>Neoptera</taxon>
        <taxon>Paraneoptera</taxon>
        <taxon>Hemiptera</taxon>
        <taxon>Auchenorrhyncha</taxon>
        <taxon>Fulgoroidea</taxon>
        <taxon>Delphacidae</taxon>
        <taxon>Criomorphinae</taxon>
        <taxon>Laodelphax</taxon>
    </lineage>
</organism>
<dbReference type="PANTHER" id="PTHR24292:SF100">
    <property type="entry name" value="CYTOCHROME P450 6A16, ISOFORM B-RELATED"/>
    <property type="match status" value="1"/>
</dbReference>
<evidence type="ECO:0000256" key="6">
    <source>
        <dbReference type="ARBA" id="ARBA00022723"/>
    </source>
</evidence>
<evidence type="ECO:0000256" key="8">
    <source>
        <dbReference type="ARBA" id="ARBA00022848"/>
    </source>
</evidence>
<dbReference type="Proteomes" id="UP000291343">
    <property type="component" value="Unassembled WGS sequence"/>
</dbReference>
<dbReference type="SMR" id="A0A482WM02"/>
<comment type="caution">
    <text evidence="13">The sequence shown here is derived from an EMBL/GenBank/DDBJ whole genome shotgun (WGS) entry which is preliminary data.</text>
</comment>
<dbReference type="OrthoDB" id="2789670at2759"/>
<dbReference type="GO" id="GO:0020037">
    <property type="term" value="F:heme binding"/>
    <property type="evidence" value="ECO:0007669"/>
    <property type="project" value="InterPro"/>
</dbReference>
<dbReference type="InParanoid" id="A0A482WM02"/>
<keyword evidence="7" id="KW-0256">Endoplasmic reticulum</keyword>
<evidence type="ECO:0000256" key="12">
    <source>
        <dbReference type="ARBA" id="ARBA00023136"/>
    </source>
</evidence>
<dbReference type="EMBL" id="QKKF02032437">
    <property type="protein sequence ID" value="RZF34211.1"/>
    <property type="molecule type" value="Genomic_DNA"/>
</dbReference>
<keyword evidence="12" id="KW-0472">Membrane</keyword>
<keyword evidence="8" id="KW-0492">Microsome</keyword>